<evidence type="ECO:0000313" key="3">
    <source>
        <dbReference type="Proteomes" id="UP001165587"/>
    </source>
</evidence>
<dbReference type="GO" id="GO:0016020">
    <property type="term" value="C:membrane"/>
    <property type="evidence" value="ECO:0007669"/>
    <property type="project" value="TreeGrafter"/>
</dbReference>
<protein>
    <submittedName>
        <fullName evidence="2">Alpha/beta hydrolase</fullName>
    </submittedName>
</protein>
<dbReference type="InterPro" id="IPR029058">
    <property type="entry name" value="AB_hydrolase_fold"/>
</dbReference>
<dbReference type="SUPFAM" id="SSF53474">
    <property type="entry name" value="alpha/beta-Hydrolases"/>
    <property type="match status" value="1"/>
</dbReference>
<dbReference type="PANTHER" id="PTHR43798">
    <property type="entry name" value="MONOACYLGLYCEROL LIPASE"/>
    <property type="match status" value="1"/>
</dbReference>
<dbReference type="EMBL" id="JANLCK010000005">
    <property type="protein sequence ID" value="MCS5726344.1"/>
    <property type="molecule type" value="Genomic_DNA"/>
</dbReference>
<evidence type="ECO:0000313" key="2">
    <source>
        <dbReference type="EMBL" id="MCS5726344.1"/>
    </source>
</evidence>
<keyword evidence="2" id="KW-0378">Hydrolase</keyword>
<name>A0AA41XHG6_9MICO</name>
<gene>
    <name evidence="2" type="ORF">N1028_10620</name>
</gene>
<dbReference type="GO" id="GO:0016787">
    <property type="term" value="F:hydrolase activity"/>
    <property type="evidence" value="ECO:0007669"/>
    <property type="project" value="UniProtKB-KW"/>
</dbReference>
<evidence type="ECO:0000259" key="1">
    <source>
        <dbReference type="Pfam" id="PF00561"/>
    </source>
</evidence>
<comment type="caution">
    <text evidence="2">The sequence shown here is derived from an EMBL/GenBank/DDBJ whole genome shotgun (WGS) entry which is preliminary data.</text>
</comment>
<dbReference type="AlphaFoldDB" id="A0AA41XHG6"/>
<feature type="domain" description="AB hydrolase-1" evidence="1">
    <location>
        <begin position="35"/>
        <end position="288"/>
    </location>
</feature>
<organism evidence="2 3">
    <name type="scientific">Herbiconiux oxytropis</name>
    <dbReference type="NCBI Taxonomy" id="2970915"/>
    <lineage>
        <taxon>Bacteria</taxon>
        <taxon>Bacillati</taxon>
        <taxon>Actinomycetota</taxon>
        <taxon>Actinomycetes</taxon>
        <taxon>Micrococcales</taxon>
        <taxon>Microbacteriaceae</taxon>
        <taxon>Herbiconiux</taxon>
    </lineage>
</organism>
<dbReference type="InterPro" id="IPR050266">
    <property type="entry name" value="AB_hydrolase_sf"/>
</dbReference>
<dbReference type="Pfam" id="PF00561">
    <property type="entry name" value="Abhydrolase_1"/>
    <property type="match status" value="1"/>
</dbReference>
<sequence length="309" mass="32710">MDPDALEQLRVPTSLGPVAVRLLVAEQRPREDAEALVLLHGAAGSWTTWLPLLEEAERRHTLPGDVVLLDLPGWGESPLPGHDRSVDGYGRAVAEVLRSLGYERWRAVGHSLGGVIALHLAAIEPAATRAVGLVSPTTFGVAEASRHPLWGLRLVAPYVALRAVMSAMARLSPSGRATAALLAGLRRLHLLRVVFAPLFAEPSRVSAAVLVTLAAEVRPVAFAAAARAAAAYRPGEVWAGIRCRVVSVRGARDVFVTVHDDRMLERTVPGAVTRVLGRAGHFGHIEAPGDVLAALGAHVLTGEPTRSAS</sequence>
<keyword evidence="3" id="KW-1185">Reference proteome</keyword>
<accession>A0AA41XHG6</accession>
<reference evidence="2" key="1">
    <citation type="submission" date="2022-08" db="EMBL/GenBank/DDBJ databases">
        <authorList>
            <person name="Deng Y."/>
            <person name="Han X.-F."/>
            <person name="Zhang Y.-Q."/>
        </authorList>
    </citation>
    <scope>NUCLEOTIDE SEQUENCE</scope>
    <source>
        <strain evidence="2">CPCC 203407</strain>
    </source>
</reference>
<dbReference type="Gene3D" id="3.40.50.1820">
    <property type="entry name" value="alpha/beta hydrolase"/>
    <property type="match status" value="1"/>
</dbReference>
<dbReference type="InterPro" id="IPR000073">
    <property type="entry name" value="AB_hydrolase_1"/>
</dbReference>
<proteinExistence type="predicted"/>
<dbReference type="Proteomes" id="UP001165587">
    <property type="component" value="Unassembled WGS sequence"/>
</dbReference>
<dbReference type="RefSeq" id="WP_259528223.1">
    <property type="nucleotide sequence ID" value="NZ_JANLCK010000005.1"/>
</dbReference>
<dbReference type="PANTHER" id="PTHR43798:SF33">
    <property type="entry name" value="HYDROLASE, PUTATIVE (AFU_ORTHOLOGUE AFUA_2G14860)-RELATED"/>
    <property type="match status" value="1"/>
</dbReference>